<sequence>MNQIQICLFMDPGVFLKWWFSWTSNMKMDLRKPCPGFGFAAFAPKQLACHGPKVEVGFSNANFEEESKPDTVEPVLKDHPFCQNILVSHDRWSLITGHNTI</sequence>
<evidence type="ECO:0000313" key="1">
    <source>
        <dbReference type="EMBL" id="KAK3576119.1"/>
    </source>
</evidence>
<dbReference type="AlphaFoldDB" id="A0AAE0VEU0"/>
<protein>
    <submittedName>
        <fullName evidence="1">Uncharacterized protein</fullName>
    </submittedName>
</protein>
<gene>
    <name evidence="1" type="ORF">CHS0354_028018</name>
</gene>
<comment type="caution">
    <text evidence="1">The sequence shown here is derived from an EMBL/GenBank/DDBJ whole genome shotgun (WGS) entry which is preliminary data.</text>
</comment>
<organism evidence="1 2">
    <name type="scientific">Potamilus streckersoni</name>
    <dbReference type="NCBI Taxonomy" id="2493646"/>
    <lineage>
        <taxon>Eukaryota</taxon>
        <taxon>Metazoa</taxon>
        <taxon>Spiralia</taxon>
        <taxon>Lophotrochozoa</taxon>
        <taxon>Mollusca</taxon>
        <taxon>Bivalvia</taxon>
        <taxon>Autobranchia</taxon>
        <taxon>Heteroconchia</taxon>
        <taxon>Palaeoheterodonta</taxon>
        <taxon>Unionida</taxon>
        <taxon>Unionoidea</taxon>
        <taxon>Unionidae</taxon>
        <taxon>Ambleminae</taxon>
        <taxon>Lampsilini</taxon>
        <taxon>Potamilus</taxon>
    </lineage>
</organism>
<dbReference type="Proteomes" id="UP001195483">
    <property type="component" value="Unassembled WGS sequence"/>
</dbReference>
<reference evidence="1" key="3">
    <citation type="submission" date="2023-05" db="EMBL/GenBank/DDBJ databases">
        <authorList>
            <person name="Smith C.H."/>
        </authorList>
    </citation>
    <scope>NUCLEOTIDE SEQUENCE</scope>
    <source>
        <strain evidence="1">CHS0354</strain>
        <tissue evidence="1">Mantle</tissue>
    </source>
</reference>
<reference evidence="1" key="1">
    <citation type="journal article" date="2021" name="Genome Biol. Evol.">
        <title>A High-Quality Reference Genome for a Parasitic Bivalve with Doubly Uniparental Inheritance (Bivalvia: Unionida).</title>
        <authorList>
            <person name="Smith C.H."/>
        </authorList>
    </citation>
    <scope>NUCLEOTIDE SEQUENCE</scope>
    <source>
        <strain evidence="1">CHS0354</strain>
    </source>
</reference>
<reference evidence="1" key="2">
    <citation type="journal article" date="2021" name="Genome Biol. Evol.">
        <title>Developing a high-quality reference genome for a parasitic bivalve with doubly uniparental inheritance (Bivalvia: Unionida).</title>
        <authorList>
            <person name="Smith C.H."/>
        </authorList>
    </citation>
    <scope>NUCLEOTIDE SEQUENCE</scope>
    <source>
        <strain evidence="1">CHS0354</strain>
        <tissue evidence="1">Mantle</tissue>
    </source>
</reference>
<dbReference type="EMBL" id="JAEAOA010001691">
    <property type="protein sequence ID" value="KAK3576119.1"/>
    <property type="molecule type" value="Genomic_DNA"/>
</dbReference>
<keyword evidence="2" id="KW-1185">Reference proteome</keyword>
<name>A0AAE0VEU0_9BIVA</name>
<evidence type="ECO:0000313" key="2">
    <source>
        <dbReference type="Proteomes" id="UP001195483"/>
    </source>
</evidence>
<proteinExistence type="predicted"/>
<accession>A0AAE0VEU0</accession>